<dbReference type="Gene3D" id="1.10.530.10">
    <property type="match status" value="1"/>
</dbReference>
<dbReference type="EMBL" id="MGFJ01000011">
    <property type="protein sequence ID" value="OGM02875.1"/>
    <property type="molecule type" value="Genomic_DNA"/>
</dbReference>
<accession>A0A1F7WLI1</accession>
<proteinExistence type="predicted"/>
<reference evidence="2 3" key="1">
    <citation type="journal article" date="2016" name="Nat. Commun.">
        <title>Thousands of microbial genomes shed light on interconnected biogeochemical processes in an aquifer system.</title>
        <authorList>
            <person name="Anantharaman K."/>
            <person name="Brown C.T."/>
            <person name="Hug L.A."/>
            <person name="Sharon I."/>
            <person name="Castelle C.J."/>
            <person name="Probst A.J."/>
            <person name="Thomas B.C."/>
            <person name="Singh A."/>
            <person name="Wilkins M.J."/>
            <person name="Karaoz U."/>
            <person name="Brodie E.L."/>
            <person name="Williams K.H."/>
            <person name="Hubbard S.S."/>
            <person name="Banfield J.F."/>
        </authorList>
    </citation>
    <scope>NUCLEOTIDE SEQUENCE [LARGE SCALE GENOMIC DNA]</scope>
</reference>
<comment type="caution">
    <text evidence="2">The sequence shown here is derived from an EMBL/GenBank/DDBJ whole genome shotgun (WGS) entry which is preliminary data.</text>
</comment>
<dbReference type="Proteomes" id="UP000176198">
    <property type="component" value="Unassembled WGS sequence"/>
</dbReference>
<dbReference type="AlphaFoldDB" id="A0A1F7WLI1"/>
<sequence length="175" mass="20080">MKKYILISVLILVALLVKASPVMAKNNVVTSSASLKQITIEDLTLDYRVATLSNFLEKYNSPISDYAESFIYWADYYGIDWRLVAAISGVESTFGKRIPPNSYNAYGWANGKYVFTSWDDSIRIVSKTLKEKYYDRGANTIPKIARIYAPPSTTWAWKVEFFMNKIDHLPLEFDF</sequence>
<gene>
    <name evidence="2" type="ORF">A2115_00080</name>
</gene>
<feature type="signal peptide" evidence="1">
    <location>
        <begin position="1"/>
        <end position="24"/>
    </location>
</feature>
<dbReference type="SUPFAM" id="SSF53955">
    <property type="entry name" value="Lysozyme-like"/>
    <property type="match status" value="1"/>
</dbReference>
<evidence type="ECO:0000313" key="2">
    <source>
        <dbReference type="EMBL" id="OGM02875.1"/>
    </source>
</evidence>
<evidence type="ECO:0000313" key="3">
    <source>
        <dbReference type="Proteomes" id="UP000176198"/>
    </source>
</evidence>
<keyword evidence="1" id="KW-0732">Signal</keyword>
<organism evidence="2 3">
    <name type="scientific">Candidatus Woesebacteria bacterium GWA1_41_8</name>
    <dbReference type="NCBI Taxonomy" id="1802471"/>
    <lineage>
        <taxon>Bacteria</taxon>
        <taxon>Candidatus Woeseibacteriota</taxon>
    </lineage>
</organism>
<evidence type="ECO:0008006" key="4">
    <source>
        <dbReference type="Google" id="ProtNLM"/>
    </source>
</evidence>
<evidence type="ECO:0000256" key="1">
    <source>
        <dbReference type="SAM" id="SignalP"/>
    </source>
</evidence>
<feature type="chain" id="PRO_5009533485" description="Mannosyl-glycoprotein endo-beta-N-acetylglucosamidase-like domain-containing protein" evidence="1">
    <location>
        <begin position="25"/>
        <end position="175"/>
    </location>
</feature>
<name>A0A1F7WLI1_9BACT</name>
<dbReference type="STRING" id="1802471.A2115_00080"/>
<dbReference type="InterPro" id="IPR023346">
    <property type="entry name" value="Lysozyme-like_dom_sf"/>
</dbReference>
<protein>
    <recommendedName>
        <fullName evidence="4">Mannosyl-glycoprotein endo-beta-N-acetylglucosamidase-like domain-containing protein</fullName>
    </recommendedName>
</protein>